<keyword evidence="2" id="KW-1185">Reference proteome</keyword>
<dbReference type="Proteomes" id="UP000886476">
    <property type="component" value="Unassembled WGS sequence"/>
</dbReference>
<evidence type="ECO:0000313" key="1">
    <source>
        <dbReference type="EMBL" id="NPU63389.1"/>
    </source>
</evidence>
<reference evidence="1" key="1">
    <citation type="submission" date="2020-05" db="EMBL/GenBank/DDBJ databases">
        <title>Nod-independent and nitrogen-fixing Bradyrhizobium aeschynomene sp. nov. isolated from nodules of Aeschynomene indica.</title>
        <authorList>
            <person name="Zhang Z."/>
        </authorList>
    </citation>
    <scope>NUCLEOTIDE SEQUENCE</scope>
    <source>
        <strain evidence="1">83012</strain>
    </source>
</reference>
<protein>
    <recommendedName>
        <fullName evidence="3">Transposase</fullName>
    </recommendedName>
</protein>
<gene>
    <name evidence="1" type="ORF">HL667_00060</name>
</gene>
<evidence type="ECO:0000313" key="2">
    <source>
        <dbReference type="Proteomes" id="UP000886476"/>
    </source>
</evidence>
<evidence type="ECO:0008006" key="3">
    <source>
        <dbReference type="Google" id="ProtNLM"/>
    </source>
</evidence>
<organism evidence="1 2">
    <name type="scientific">Bradyrhizobium aeschynomenes</name>
    <dbReference type="NCBI Taxonomy" id="2734909"/>
    <lineage>
        <taxon>Bacteria</taxon>
        <taxon>Pseudomonadati</taxon>
        <taxon>Pseudomonadota</taxon>
        <taxon>Alphaproteobacteria</taxon>
        <taxon>Hyphomicrobiales</taxon>
        <taxon>Nitrobacteraceae</taxon>
        <taxon>Bradyrhizobium</taxon>
    </lineage>
</organism>
<sequence>MREHNDRAWAAYQTAYLPRIKRPPPLRRLQIQPRGARKSPQSWQHMKSIAHMMTLALGGEVTARSASGPDGQ</sequence>
<dbReference type="RefSeq" id="WP_172107847.1">
    <property type="nucleotide sequence ID" value="NZ_JABFDN010000001.1"/>
</dbReference>
<proteinExistence type="predicted"/>
<comment type="caution">
    <text evidence="1">The sequence shown here is derived from an EMBL/GenBank/DDBJ whole genome shotgun (WGS) entry which is preliminary data.</text>
</comment>
<name>A0ABX2C507_9BRAD</name>
<dbReference type="EMBL" id="JABFDN010000001">
    <property type="protein sequence ID" value="NPU63389.1"/>
    <property type="molecule type" value="Genomic_DNA"/>
</dbReference>
<accession>A0ABX2C507</accession>